<dbReference type="InterPro" id="IPR041496">
    <property type="entry name" value="YitH/HolE_GNAT"/>
</dbReference>
<dbReference type="PANTHER" id="PTHR47237:SF1">
    <property type="entry name" value="SLL0310 PROTEIN"/>
    <property type="match status" value="1"/>
</dbReference>
<dbReference type="PANTHER" id="PTHR47237">
    <property type="entry name" value="SLL0310 PROTEIN"/>
    <property type="match status" value="1"/>
</dbReference>
<dbReference type="EMBL" id="CP069370">
    <property type="protein sequence ID" value="QYZ71941.1"/>
    <property type="molecule type" value="Genomic_DNA"/>
</dbReference>
<dbReference type="KEGG" id="nsm:JO391_11095"/>
<dbReference type="Gene3D" id="3.40.630.90">
    <property type="match status" value="1"/>
</dbReference>
<name>A0A8G0ZV63_9RHOB</name>
<dbReference type="InterPro" id="IPR000182">
    <property type="entry name" value="GNAT_dom"/>
</dbReference>
<dbReference type="InterPro" id="IPR052729">
    <property type="entry name" value="Acyl/Acetyltrans_Enzymes"/>
</dbReference>
<proteinExistence type="predicted"/>
<dbReference type="SUPFAM" id="SSF55729">
    <property type="entry name" value="Acyl-CoA N-acyltransferases (Nat)"/>
    <property type="match status" value="1"/>
</dbReference>
<dbReference type="CDD" id="cd04301">
    <property type="entry name" value="NAT_SF"/>
    <property type="match status" value="1"/>
</dbReference>
<dbReference type="Pfam" id="PF18014">
    <property type="entry name" value="Acetyltransf_18"/>
    <property type="match status" value="1"/>
</dbReference>
<evidence type="ECO:0000313" key="2">
    <source>
        <dbReference type="EMBL" id="QYZ71941.1"/>
    </source>
</evidence>
<organism evidence="2 3">
    <name type="scientific">Neotabrizicola shimadae</name>
    <dbReference type="NCBI Taxonomy" id="2807096"/>
    <lineage>
        <taxon>Bacteria</taxon>
        <taxon>Pseudomonadati</taxon>
        <taxon>Pseudomonadota</taxon>
        <taxon>Alphaproteobacteria</taxon>
        <taxon>Rhodobacterales</taxon>
        <taxon>Paracoccaceae</taxon>
        <taxon>Neotabrizicola</taxon>
    </lineage>
</organism>
<dbReference type="InterPro" id="IPR016181">
    <property type="entry name" value="Acyl_CoA_acyltransferase"/>
</dbReference>
<protein>
    <submittedName>
        <fullName evidence="2">GNAT family N-acetyltransferase</fullName>
    </submittedName>
</protein>
<dbReference type="Proteomes" id="UP000826300">
    <property type="component" value="Chromosome"/>
</dbReference>
<feature type="domain" description="N-acetyltransferase" evidence="1">
    <location>
        <begin position="5"/>
        <end position="143"/>
    </location>
</feature>
<dbReference type="Pfam" id="PF00583">
    <property type="entry name" value="Acetyltransf_1"/>
    <property type="match status" value="1"/>
</dbReference>
<reference evidence="2" key="1">
    <citation type="submission" date="2021-02" db="EMBL/GenBank/DDBJ databases">
        <title>Rhodobacter shimadae sp. nov., an aerobic anoxygenic phototrophic bacterium isolated from a hot spring.</title>
        <authorList>
            <person name="Muramatsu S."/>
            <person name="Haruta S."/>
            <person name="Hirose S."/>
            <person name="Hanada S."/>
        </authorList>
    </citation>
    <scope>NUCLEOTIDE SEQUENCE</scope>
    <source>
        <strain evidence="2">N10</strain>
    </source>
</reference>
<evidence type="ECO:0000259" key="1">
    <source>
        <dbReference type="PROSITE" id="PS51186"/>
    </source>
</evidence>
<evidence type="ECO:0000313" key="3">
    <source>
        <dbReference type="Proteomes" id="UP000826300"/>
    </source>
</evidence>
<dbReference type="Gene3D" id="3.40.630.30">
    <property type="match status" value="1"/>
</dbReference>
<dbReference type="AlphaFoldDB" id="A0A8G0ZV63"/>
<keyword evidence="3" id="KW-1185">Reference proteome</keyword>
<dbReference type="GO" id="GO:0016747">
    <property type="term" value="F:acyltransferase activity, transferring groups other than amino-acyl groups"/>
    <property type="evidence" value="ECO:0007669"/>
    <property type="project" value="InterPro"/>
</dbReference>
<gene>
    <name evidence="2" type="ORF">JO391_11095</name>
</gene>
<dbReference type="PROSITE" id="PS51186">
    <property type="entry name" value="GNAT"/>
    <property type="match status" value="1"/>
</dbReference>
<accession>A0A8G0ZV63</accession>
<sequence>MRDDVRLRTATVDELGLILDWAAAEGWNPGLGDALPFHATDPDGFFLAEAEGRPVAAISVVNHDERHAFLGLYLCLPDWRGRGIGLALWHHALAHAGNRTVGLDGVAAQQANYAKSGFVLQGATTRLAGRLAGATDRAIRPVGPGDVDALVSLDAASGGVKRARFLSRWLEPETGRQSVMLAEGGGFATIRACRSGAKIGPVIAPDADLAMRLVRAALAALPCDTVAIDLPATSAALRDRLQELDFAPVFQTARMSLGPPPQGDGRVQAIATMELG</sequence>